<dbReference type="SMART" id="SM00382">
    <property type="entry name" value="AAA"/>
    <property type="match status" value="1"/>
</dbReference>
<evidence type="ECO:0000259" key="2">
    <source>
        <dbReference type="PROSITE" id="PS50893"/>
    </source>
</evidence>
<dbReference type="GO" id="GO:0016887">
    <property type="term" value="F:ATP hydrolysis activity"/>
    <property type="evidence" value="ECO:0007669"/>
    <property type="project" value="InterPro"/>
</dbReference>
<dbReference type="PANTHER" id="PTHR42788">
    <property type="entry name" value="TAURINE IMPORT ATP-BINDING PROTEIN-RELATED"/>
    <property type="match status" value="1"/>
</dbReference>
<dbReference type="InterPro" id="IPR003439">
    <property type="entry name" value="ABC_transporter-like_ATP-bd"/>
</dbReference>
<evidence type="ECO:0000313" key="3">
    <source>
        <dbReference type="EMBL" id="CAG7614742.1"/>
    </source>
</evidence>
<gene>
    <name evidence="3" type="primary">btuD_14</name>
    <name evidence="3" type="ORF">LEUCIP111803_01813</name>
</gene>
<dbReference type="Proteomes" id="UP000693892">
    <property type="component" value="Unassembled WGS sequence"/>
</dbReference>
<evidence type="ECO:0000256" key="1">
    <source>
        <dbReference type="ARBA" id="ARBA00022448"/>
    </source>
</evidence>
<dbReference type="RefSeq" id="WP_218115644.1">
    <property type="nucleotide sequence ID" value="NZ_CAJVAP010000020.1"/>
</dbReference>
<dbReference type="Pfam" id="PF00005">
    <property type="entry name" value="ABC_tran"/>
    <property type="match status" value="1"/>
</dbReference>
<name>A0A916JYS7_9MICO</name>
<dbReference type="PROSITE" id="PS00211">
    <property type="entry name" value="ABC_TRANSPORTER_1"/>
    <property type="match status" value="1"/>
</dbReference>
<proteinExistence type="predicted"/>
<dbReference type="EMBL" id="CAJVAP010000020">
    <property type="protein sequence ID" value="CAG7614742.1"/>
    <property type="molecule type" value="Genomic_DNA"/>
</dbReference>
<feature type="domain" description="ABC transporter" evidence="2">
    <location>
        <begin position="16"/>
        <end position="246"/>
    </location>
</feature>
<dbReference type="AlphaFoldDB" id="A0A916JYS7"/>
<dbReference type="PROSITE" id="PS50893">
    <property type="entry name" value="ABC_TRANSPORTER_2"/>
    <property type="match status" value="1"/>
</dbReference>
<dbReference type="InterPro" id="IPR017871">
    <property type="entry name" value="ABC_transporter-like_CS"/>
</dbReference>
<dbReference type="PANTHER" id="PTHR42788:SF19">
    <property type="entry name" value="ALIPHATIC SULFONATES IMPORT ATP-BINDING PROTEIN SSUB 2"/>
    <property type="match status" value="1"/>
</dbReference>
<dbReference type="GO" id="GO:0005524">
    <property type="term" value="F:ATP binding"/>
    <property type="evidence" value="ECO:0007669"/>
    <property type="project" value="UniProtKB-KW"/>
</dbReference>
<evidence type="ECO:0000313" key="4">
    <source>
        <dbReference type="Proteomes" id="UP000693892"/>
    </source>
</evidence>
<keyword evidence="1" id="KW-0813">Transport</keyword>
<keyword evidence="3" id="KW-0067">ATP-binding</keyword>
<keyword evidence="4" id="KW-1185">Reference proteome</keyword>
<dbReference type="CDD" id="cd03293">
    <property type="entry name" value="ABC_NrtD_SsuB_transporters"/>
    <property type="match status" value="1"/>
</dbReference>
<accession>A0A916JYS7</accession>
<reference evidence="3" key="1">
    <citation type="submission" date="2021-06" db="EMBL/GenBank/DDBJ databases">
        <authorList>
            <person name="Criscuolo A."/>
        </authorList>
    </citation>
    <scope>NUCLEOTIDE SEQUENCE</scope>
    <source>
        <strain evidence="3">CIP111803</strain>
    </source>
</reference>
<organism evidence="3 4">
    <name type="scientific">Leucobacter soli</name>
    <dbReference type="NCBI Taxonomy" id="2812850"/>
    <lineage>
        <taxon>Bacteria</taxon>
        <taxon>Bacillati</taxon>
        <taxon>Actinomycetota</taxon>
        <taxon>Actinomycetes</taxon>
        <taxon>Micrococcales</taxon>
        <taxon>Microbacteriaceae</taxon>
        <taxon>Leucobacter</taxon>
    </lineage>
</organism>
<protein>
    <submittedName>
        <fullName evidence="3">Vitamin B12 import ATP-binding protein BtuD</fullName>
    </submittedName>
</protein>
<dbReference type="InterPro" id="IPR050166">
    <property type="entry name" value="ABC_transporter_ATP-bind"/>
</dbReference>
<dbReference type="InterPro" id="IPR003593">
    <property type="entry name" value="AAA+_ATPase"/>
</dbReference>
<sequence>MPQSVPAHAPARAGRVRIADVERTFPTAEGPRTVLRDVTLDVVPGEIIAIVGPSGCGKSTLLRLIGGLDTPTVGSITLDDRVVRAHDDSTAIAFQEPRLLPWRTIAQNVALGLPRGSRGRSARERVAELLALVGLTHAAGQRPSEVSGGMAQRASLARALARDPRVLLLDEPFGALDALTRLKMHDLLLDIHRAQPTTIVLVTHDVEEALYLADHVLLLRNLHDAQLEPARPRAKVVALGSSSGLGALGSAGAARPADAIPDGEADTRRANGSIARFVPVPGARPRDRGARAFTDLRTGLLDGLGVHKLTPKETP</sequence>
<comment type="caution">
    <text evidence="3">The sequence shown here is derived from an EMBL/GenBank/DDBJ whole genome shotgun (WGS) entry which is preliminary data.</text>
</comment>
<keyword evidence="3" id="KW-0547">Nucleotide-binding</keyword>